<evidence type="ECO:0000313" key="2">
    <source>
        <dbReference type="EMBL" id="KAL3308775.1"/>
    </source>
</evidence>
<feature type="region of interest" description="Disordered" evidence="1">
    <location>
        <begin position="1"/>
        <end position="20"/>
    </location>
</feature>
<keyword evidence="3" id="KW-1185">Reference proteome</keyword>
<protein>
    <submittedName>
        <fullName evidence="2">Uncharacterized protein</fullName>
    </submittedName>
</protein>
<dbReference type="AlphaFoldDB" id="A0ABD2PMR3"/>
<evidence type="ECO:0000256" key="1">
    <source>
        <dbReference type="SAM" id="MobiDB-lite"/>
    </source>
</evidence>
<reference evidence="2 3" key="1">
    <citation type="submission" date="2024-11" db="EMBL/GenBank/DDBJ databases">
        <title>Adaptive evolution of stress response genes in parasites aligns with host niche diversity.</title>
        <authorList>
            <person name="Hahn C."/>
            <person name="Resl P."/>
        </authorList>
    </citation>
    <scope>NUCLEOTIDE SEQUENCE [LARGE SCALE GENOMIC DNA]</scope>
    <source>
        <strain evidence="2">EGGRZ-B1_66</strain>
        <tissue evidence="2">Body</tissue>
    </source>
</reference>
<sequence length="177" mass="19688">MSEAQTSDLEGDKFQSHMETNGKDTLIQSQNAEFAIWPVRKDAWLLLDFPERDKDADAISSACQEMGYPKVAKTRRLGQERVGQAARPRIVKIKFMEPVPRDVLTASGSSASDAPPSVKLVQIRRILPSVDAARKEWLISLSVNVHVCVRITLEAGVQMERVLQIADDLQNTSSKQS</sequence>
<comment type="caution">
    <text evidence="2">The sequence shown here is derived from an EMBL/GenBank/DDBJ whole genome shotgun (WGS) entry which is preliminary data.</text>
</comment>
<feature type="compositionally biased region" description="Basic and acidic residues" evidence="1">
    <location>
        <begin position="10"/>
        <end position="20"/>
    </location>
</feature>
<dbReference type="Proteomes" id="UP001626550">
    <property type="component" value="Unassembled WGS sequence"/>
</dbReference>
<proteinExistence type="predicted"/>
<gene>
    <name evidence="2" type="ORF">Ciccas_012688</name>
</gene>
<name>A0ABD2PMR3_9PLAT</name>
<evidence type="ECO:0000313" key="3">
    <source>
        <dbReference type="Proteomes" id="UP001626550"/>
    </source>
</evidence>
<accession>A0ABD2PMR3</accession>
<dbReference type="EMBL" id="JBJKFK010004710">
    <property type="protein sequence ID" value="KAL3308775.1"/>
    <property type="molecule type" value="Genomic_DNA"/>
</dbReference>
<organism evidence="2 3">
    <name type="scientific">Cichlidogyrus casuarinus</name>
    <dbReference type="NCBI Taxonomy" id="1844966"/>
    <lineage>
        <taxon>Eukaryota</taxon>
        <taxon>Metazoa</taxon>
        <taxon>Spiralia</taxon>
        <taxon>Lophotrochozoa</taxon>
        <taxon>Platyhelminthes</taxon>
        <taxon>Monogenea</taxon>
        <taxon>Monopisthocotylea</taxon>
        <taxon>Dactylogyridea</taxon>
        <taxon>Ancyrocephalidae</taxon>
        <taxon>Cichlidogyrus</taxon>
    </lineage>
</organism>